<accession>A0AAW1IS98</accession>
<evidence type="ECO:0000313" key="2">
    <source>
        <dbReference type="Proteomes" id="UP001443914"/>
    </source>
</evidence>
<organism evidence="1 2">
    <name type="scientific">Saponaria officinalis</name>
    <name type="common">Common soapwort</name>
    <name type="synonym">Lychnis saponaria</name>
    <dbReference type="NCBI Taxonomy" id="3572"/>
    <lineage>
        <taxon>Eukaryota</taxon>
        <taxon>Viridiplantae</taxon>
        <taxon>Streptophyta</taxon>
        <taxon>Embryophyta</taxon>
        <taxon>Tracheophyta</taxon>
        <taxon>Spermatophyta</taxon>
        <taxon>Magnoliopsida</taxon>
        <taxon>eudicotyledons</taxon>
        <taxon>Gunneridae</taxon>
        <taxon>Pentapetalae</taxon>
        <taxon>Caryophyllales</taxon>
        <taxon>Caryophyllaceae</taxon>
        <taxon>Caryophylleae</taxon>
        <taxon>Saponaria</taxon>
    </lineage>
</organism>
<proteinExistence type="predicted"/>
<comment type="caution">
    <text evidence="1">The sequence shown here is derived from an EMBL/GenBank/DDBJ whole genome shotgun (WGS) entry which is preliminary data.</text>
</comment>
<gene>
    <name evidence="1" type="ORF">RND81_09G263200</name>
</gene>
<dbReference type="EMBL" id="JBDFQZ010000009">
    <property type="protein sequence ID" value="KAK9692421.1"/>
    <property type="molecule type" value="Genomic_DNA"/>
</dbReference>
<dbReference type="AlphaFoldDB" id="A0AAW1IS98"/>
<name>A0AAW1IS98_SAPOF</name>
<keyword evidence="2" id="KW-1185">Reference proteome</keyword>
<evidence type="ECO:0000313" key="1">
    <source>
        <dbReference type="EMBL" id="KAK9692421.1"/>
    </source>
</evidence>
<sequence length="54" mass="6772">MVKDMTEWRHTKNGKKYFKLTHFWEAFTSHRRMVQIYKLKPQRNRIKGRPSNKH</sequence>
<protein>
    <submittedName>
        <fullName evidence="1">Uncharacterized protein</fullName>
    </submittedName>
</protein>
<dbReference type="Proteomes" id="UP001443914">
    <property type="component" value="Unassembled WGS sequence"/>
</dbReference>
<reference evidence="1" key="1">
    <citation type="submission" date="2024-03" db="EMBL/GenBank/DDBJ databases">
        <title>WGS assembly of Saponaria officinalis var. Norfolk2.</title>
        <authorList>
            <person name="Jenkins J."/>
            <person name="Shu S."/>
            <person name="Grimwood J."/>
            <person name="Barry K."/>
            <person name="Goodstein D."/>
            <person name="Schmutz J."/>
            <person name="Leebens-Mack J."/>
            <person name="Osbourn A."/>
        </authorList>
    </citation>
    <scope>NUCLEOTIDE SEQUENCE [LARGE SCALE GENOMIC DNA]</scope>
    <source>
        <strain evidence="1">JIC</strain>
    </source>
</reference>